<dbReference type="AlphaFoldDB" id="V5HW88"/>
<evidence type="ECO:0000313" key="1">
    <source>
        <dbReference type="EMBL" id="JAB78693.1"/>
    </source>
</evidence>
<organism evidence="1">
    <name type="scientific">Ixodes ricinus</name>
    <name type="common">Common tick</name>
    <name type="synonym">Acarus ricinus</name>
    <dbReference type="NCBI Taxonomy" id="34613"/>
    <lineage>
        <taxon>Eukaryota</taxon>
        <taxon>Metazoa</taxon>
        <taxon>Ecdysozoa</taxon>
        <taxon>Arthropoda</taxon>
        <taxon>Chelicerata</taxon>
        <taxon>Arachnida</taxon>
        <taxon>Acari</taxon>
        <taxon>Parasitiformes</taxon>
        <taxon>Ixodida</taxon>
        <taxon>Ixodoidea</taxon>
        <taxon>Ixodidae</taxon>
        <taxon>Ixodinae</taxon>
        <taxon>Ixodes</taxon>
    </lineage>
</organism>
<dbReference type="EMBL" id="GANP01005775">
    <property type="protein sequence ID" value="JAB78693.1"/>
    <property type="molecule type" value="mRNA"/>
</dbReference>
<protein>
    <submittedName>
        <fullName evidence="1">Putative secreted protein</fullName>
    </submittedName>
</protein>
<feature type="non-terminal residue" evidence="1">
    <location>
        <position position="1"/>
    </location>
</feature>
<proteinExistence type="evidence at transcript level"/>
<name>V5HW88_IXORI</name>
<accession>V5HW88</accession>
<reference evidence="1" key="1">
    <citation type="journal article" date="2015" name="Sci. Rep.">
        <title>Tissue- and time-dependent transcription in Ixodes ricinus salivary glands and midguts when blood feeding on the vertebrate host.</title>
        <authorList>
            <person name="Kotsyfakis M."/>
            <person name="Schwarz A."/>
            <person name="Erhart J."/>
            <person name="Ribeiro J.M."/>
        </authorList>
    </citation>
    <scope>NUCLEOTIDE SEQUENCE</scope>
    <source>
        <tissue evidence="1">Salivary gland and midgut</tissue>
    </source>
</reference>
<sequence length="104" mass="11966">PLFFFLFLAAIFSFLFLPRKIFVVADQMRMTGSRPHSKLPTFGSASKALWKARSACCRPSVKRGALPFSLCQRLWNRRQNVGNLLLSKTNIFIEPSFKKKLLRC</sequence>